<gene>
    <name evidence="9" type="primary">SLX4</name>
    <name evidence="11" type="ORF">PT974_05989</name>
</gene>
<keyword evidence="3 9" id="KW-0597">Phosphoprotein</keyword>
<evidence type="ECO:0000256" key="3">
    <source>
        <dbReference type="ARBA" id="ARBA00022553"/>
    </source>
</evidence>
<evidence type="ECO:0000256" key="9">
    <source>
        <dbReference type="HAMAP-Rule" id="MF_03110"/>
    </source>
</evidence>
<keyword evidence="11" id="KW-0540">Nuclease</keyword>
<evidence type="ECO:0000256" key="4">
    <source>
        <dbReference type="ARBA" id="ARBA00022763"/>
    </source>
</evidence>
<evidence type="ECO:0000256" key="5">
    <source>
        <dbReference type="ARBA" id="ARBA00023172"/>
    </source>
</evidence>
<evidence type="ECO:0000256" key="1">
    <source>
        <dbReference type="ARBA" id="ARBA00004123"/>
    </source>
</evidence>
<dbReference type="CDD" id="cd22999">
    <property type="entry name" value="SAP_SLX4"/>
    <property type="match status" value="1"/>
</dbReference>
<feature type="compositionally biased region" description="Polar residues" evidence="10">
    <location>
        <begin position="21"/>
        <end position="32"/>
    </location>
</feature>
<keyword evidence="5 9" id="KW-0233">DNA recombination</keyword>
<feature type="compositionally biased region" description="Polar residues" evidence="10">
    <location>
        <begin position="561"/>
        <end position="571"/>
    </location>
</feature>
<feature type="compositionally biased region" description="Polar residues" evidence="10">
    <location>
        <begin position="55"/>
        <end position="77"/>
    </location>
</feature>
<dbReference type="SMART" id="SM00384">
    <property type="entry name" value="AT_hook"/>
    <property type="match status" value="2"/>
</dbReference>
<evidence type="ECO:0000256" key="7">
    <source>
        <dbReference type="ARBA" id="ARBA00023242"/>
    </source>
</evidence>
<proteinExistence type="inferred from homology"/>
<keyword evidence="7 9" id="KW-0539">Nucleus</keyword>
<dbReference type="GO" id="GO:0004519">
    <property type="term" value="F:endonuclease activity"/>
    <property type="evidence" value="ECO:0007669"/>
    <property type="project" value="UniProtKB-KW"/>
</dbReference>
<dbReference type="EMBL" id="JAVFKD010000012">
    <property type="protein sequence ID" value="KAK5992575.1"/>
    <property type="molecule type" value="Genomic_DNA"/>
</dbReference>
<evidence type="ECO:0000313" key="11">
    <source>
        <dbReference type="EMBL" id="KAK5992575.1"/>
    </source>
</evidence>
<feature type="region of interest" description="Disordered" evidence="10">
    <location>
        <begin position="96"/>
        <end position="242"/>
    </location>
</feature>
<comment type="subunit">
    <text evidence="9">Forms a heterodimer with SLX1.</text>
</comment>
<feature type="compositionally biased region" description="Polar residues" evidence="10">
    <location>
        <begin position="329"/>
        <end position="345"/>
    </location>
</feature>
<comment type="similarity">
    <text evidence="2 9">Belongs to the SLX4 family.</text>
</comment>
<comment type="subcellular location">
    <subcellularLocation>
        <location evidence="1 9">Nucleus</location>
    </subcellularLocation>
</comment>
<feature type="compositionally biased region" description="Basic residues" evidence="10">
    <location>
        <begin position="708"/>
        <end position="720"/>
    </location>
</feature>
<dbReference type="Pfam" id="PF09494">
    <property type="entry name" value="Slx4"/>
    <property type="match status" value="1"/>
</dbReference>
<evidence type="ECO:0000313" key="12">
    <source>
        <dbReference type="Proteomes" id="UP001338125"/>
    </source>
</evidence>
<dbReference type="Proteomes" id="UP001338125">
    <property type="component" value="Unassembled WGS sequence"/>
</dbReference>
<evidence type="ECO:0000256" key="6">
    <source>
        <dbReference type="ARBA" id="ARBA00023204"/>
    </source>
</evidence>
<accession>A0ABR0SK95</accession>
<name>A0ABR0SK95_9HYPO</name>
<comment type="caution">
    <text evidence="11">The sequence shown here is derived from an EMBL/GenBank/DDBJ whole genome shotgun (WGS) entry which is preliminary data.</text>
</comment>
<comment type="function">
    <text evidence="9">Regulatory subunit of the SLX1-SLX4 structure-specific endonuclease that resolves DNA secondary structures generated during DNA repair and recombination. Has endonuclease activity towards branched DNA substrates, introducing single-strand cuts in duplex DNA close to junctions with ss-DNA.</text>
</comment>
<evidence type="ECO:0000256" key="2">
    <source>
        <dbReference type="ARBA" id="ARBA00006661"/>
    </source>
</evidence>
<feature type="region of interest" description="Disordered" evidence="10">
    <location>
        <begin position="651"/>
        <end position="792"/>
    </location>
</feature>
<reference evidence="11 12" key="1">
    <citation type="submission" date="2024-01" db="EMBL/GenBank/DDBJ databases">
        <title>Complete genome of Cladobotryum mycophilum ATHUM6906.</title>
        <authorList>
            <person name="Christinaki A.C."/>
            <person name="Myridakis A.I."/>
            <person name="Kouvelis V.N."/>
        </authorList>
    </citation>
    <scope>NUCLEOTIDE SEQUENCE [LARGE SCALE GENOMIC DNA]</scope>
    <source>
        <strain evidence="11 12">ATHUM6906</strain>
    </source>
</reference>
<feature type="compositionally biased region" description="Pro residues" evidence="10">
    <location>
        <begin position="681"/>
        <end position="692"/>
    </location>
</feature>
<keyword evidence="11" id="KW-0255">Endonuclease</keyword>
<evidence type="ECO:0000256" key="8">
    <source>
        <dbReference type="ARBA" id="ARBA00029496"/>
    </source>
</evidence>
<feature type="region of interest" description="Disordered" evidence="10">
    <location>
        <begin position="495"/>
        <end position="516"/>
    </location>
</feature>
<feature type="compositionally biased region" description="Basic and acidic residues" evidence="10">
    <location>
        <begin position="141"/>
        <end position="160"/>
    </location>
</feature>
<comment type="PTM">
    <text evidence="9">Phosphorylated in response to DNA damage.</text>
</comment>
<keyword evidence="11" id="KW-0378">Hydrolase</keyword>
<feature type="region of interest" description="Disordered" evidence="10">
    <location>
        <begin position="537"/>
        <end position="599"/>
    </location>
</feature>
<sequence>MASPNIVLSSPSGSPLRKSRFFTSSSPDLPSVNDIISQASKISPLKLSAKELAQPSETKTSTADAQNYSTTKESNATLCMLSPDDNKATEVEEASIIEISANAVPKARKPRRKKEVLEKPKPAPKHATSPTKGQPLKKLKSKDEATDKVPDASVREDKNDVIPAQGVANVEPVQAPASPAPKVSRKSAKGKTKKDDSEEPLQLESAMTRRLDWTPPVQKTPIILDSDSPALGEFHSPGGSTSMKSFEQLLVTYKCTDDMRQDIITTSDEDSSFLKKRKRIEMVATSVSNIATSVPAQGLDKSPMKQKAPKKKPRTITELATAAYRSESPLESTSTTASKEMPQTETLDENNKGKKTKAKPRKRASKNAKKKPSPPPKPILLPPAEALKEVANQNFLFGTSSQLAVENSPTFLRDLQLAMRNSNQLDVIDLETPLSSDPIEPLERRSKLWGAGARDADGELFDLEVTTIANMPSQKISAPPKDDDPFGYFQQEEKLAISDSDHFKPNSPQGDDPFIDTLDELPSFGLGLKEAVIDDAPFSDDQLSTGSPIRRIVRPPPANQPEKQSSANAESPKQHDLIFTDENEDEHQPSRPSYDLYTDAQLTKEVTSYGFKAVKSRKAKIALLEQCWQSKSRPSHPSIGQIAAVSTIAGQVAGNQAPVTPEGKKARGRPRKNSISASEPQEPPPSAQPPEPARPRGRPKKDPAASTKARKGTAVKKTKKFPTGQEDAPTTPKRKPKATTSQVFIEIPDSASDGESDLSGTPQSSPEPTFSPPPPVDLSLSLDDDTDPSLSLDTSEQSVLFAYITKAVTTAPRTTNPANPSWHEKILLYDPIILEDLTSWLNCGQLTRVGCDSEVNTGELKKWCESKSICCLWKVNLRGKERKRY</sequence>
<protein>
    <recommendedName>
        <fullName evidence="8 9">Structure-specific endonuclease subunit SLX4</fullName>
    </recommendedName>
</protein>
<feature type="region of interest" description="Disordered" evidence="10">
    <location>
        <begin position="51"/>
        <end position="83"/>
    </location>
</feature>
<dbReference type="InterPro" id="IPR017956">
    <property type="entry name" value="AT_hook_DNA-bd_motif"/>
</dbReference>
<keyword evidence="6 9" id="KW-0234">DNA repair</keyword>
<feature type="region of interest" description="Disordered" evidence="10">
    <location>
        <begin position="1"/>
        <end position="32"/>
    </location>
</feature>
<feature type="compositionally biased region" description="Basic residues" evidence="10">
    <location>
        <begin position="183"/>
        <end position="192"/>
    </location>
</feature>
<keyword evidence="4 9" id="KW-0227">DNA damage</keyword>
<feature type="compositionally biased region" description="Basic and acidic residues" evidence="10">
    <location>
        <begin position="495"/>
        <end position="504"/>
    </location>
</feature>
<dbReference type="InterPro" id="IPR018574">
    <property type="entry name" value="Structure-sp_endonuc_su_Slx4"/>
</dbReference>
<feature type="region of interest" description="Disordered" evidence="10">
    <location>
        <begin position="289"/>
        <end position="385"/>
    </location>
</feature>
<feature type="compositionally biased region" description="Polar residues" evidence="10">
    <location>
        <begin position="1"/>
        <end position="13"/>
    </location>
</feature>
<organism evidence="11 12">
    <name type="scientific">Cladobotryum mycophilum</name>
    <dbReference type="NCBI Taxonomy" id="491253"/>
    <lineage>
        <taxon>Eukaryota</taxon>
        <taxon>Fungi</taxon>
        <taxon>Dikarya</taxon>
        <taxon>Ascomycota</taxon>
        <taxon>Pezizomycotina</taxon>
        <taxon>Sordariomycetes</taxon>
        <taxon>Hypocreomycetidae</taxon>
        <taxon>Hypocreales</taxon>
        <taxon>Hypocreaceae</taxon>
        <taxon>Cladobotryum</taxon>
    </lineage>
</organism>
<keyword evidence="12" id="KW-1185">Reference proteome</keyword>
<dbReference type="PRINTS" id="PR00929">
    <property type="entry name" value="ATHOOK"/>
</dbReference>
<dbReference type="HAMAP" id="MF_03110">
    <property type="entry name" value="Endonuc_su_Slx4"/>
    <property type="match status" value="1"/>
</dbReference>
<dbReference type="InterPro" id="IPR027784">
    <property type="entry name" value="Slx4_ascomycetes"/>
</dbReference>
<evidence type="ECO:0000256" key="10">
    <source>
        <dbReference type="SAM" id="MobiDB-lite"/>
    </source>
</evidence>
<feature type="compositionally biased region" description="Basic residues" evidence="10">
    <location>
        <begin position="353"/>
        <end position="372"/>
    </location>
</feature>